<dbReference type="EMBL" id="GGEC01032117">
    <property type="protein sequence ID" value="MBX12601.1"/>
    <property type="molecule type" value="Transcribed_RNA"/>
</dbReference>
<accession>A0A2P2L3Q7</accession>
<dbReference type="AlphaFoldDB" id="A0A2P2L3Q7"/>
<proteinExistence type="predicted"/>
<reference evidence="1" key="1">
    <citation type="submission" date="2018-02" db="EMBL/GenBank/DDBJ databases">
        <title>Rhizophora mucronata_Transcriptome.</title>
        <authorList>
            <person name="Meera S.P."/>
            <person name="Sreeshan A."/>
            <person name="Augustine A."/>
        </authorList>
    </citation>
    <scope>NUCLEOTIDE SEQUENCE</scope>
    <source>
        <tissue evidence="1">Leaf</tissue>
    </source>
</reference>
<evidence type="ECO:0000313" key="1">
    <source>
        <dbReference type="EMBL" id="MBX12601.1"/>
    </source>
</evidence>
<protein>
    <submittedName>
        <fullName evidence="1">Uncharacterized protein</fullName>
    </submittedName>
</protein>
<sequence>MLQVDAMLQVERGLRLWDLTEWRDGYLTGTMGCKQVIGFEATFNSIHLFEELPYFCGLVQIR</sequence>
<organism evidence="1">
    <name type="scientific">Rhizophora mucronata</name>
    <name type="common">Asiatic mangrove</name>
    <dbReference type="NCBI Taxonomy" id="61149"/>
    <lineage>
        <taxon>Eukaryota</taxon>
        <taxon>Viridiplantae</taxon>
        <taxon>Streptophyta</taxon>
        <taxon>Embryophyta</taxon>
        <taxon>Tracheophyta</taxon>
        <taxon>Spermatophyta</taxon>
        <taxon>Magnoliopsida</taxon>
        <taxon>eudicotyledons</taxon>
        <taxon>Gunneridae</taxon>
        <taxon>Pentapetalae</taxon>
        <taxon>rosids</taxon>
        <taxon>fabids</taxon>
        <taxon>Malpighiales</taxon>
        <taxon>Rhizophoraceae</taxon>
        <taxon>Rhizophora</taxon>
    </lineage>
</organism>
<name>A0A2P2L3Q7_RHIMU</name>